<name>A0A510V0M2_9CELL</name>
<dbReference type="OrthoDB" id="9802640at2"/>
<organism evidence="2 3">
    <name type="scientific">Cellulomonas xylanilytica</name>
    <dbReference type="NCBI Taxonomy" id="233583"/>
    <lineage>
        <taxon>Bacteria</taxon>
        <taxon>Bacillati</taxon>
        <taxon>Actinomycetota</taxon>
        <taxon>Actinomycetes</taxon>
        <taxon>Micrococcales</taxon>
        <taxon>Cellulomonadaceae</taxon>
        <taxon>Cellulomonas</taxon>
    </lineage>
</organism>
<gene>
    <name evidence="2" type="ORF">CXY01_09730</name>
</gene>
<reference evidence="2 3" key="1">
    <citation type="submission" date="2019-07" db="EMBL/GenBank/DDBJ databases">
        <title>Whole genome shotgun sequence of Cellulomonas xylanilytica NBRC 101102.</title>
        <authorList>
            <person name="Hosoyama A."/>
            <person name="Uohara A."/>
            <person name="Ohji S."/>
            <person name="Ichikawa N."/>
        </authorList>
    </citation>
    <scope>NUCLEOTIDE SEQUENCE [LARGE SCALE GENOMIC DNA]</scope>
    <source>
        <strain evidence="2 3">NBRC 101102</strain>
    </source>
</reference>
<accession>A0A510V0M2</accession>
<feature type="domain" description="ScoMcrA-like N-terminal head" evidence="1">
    <location>
        <begin position="5"/>
        <end position="91"/>
    </location>
</feature>
<proteinExistence type="predicted"/>
<dbReference type="InterPro" id="IPR058807">
    <property type="entry name" value="ScoMcrA_N"/>
</dbReference>
<evidence type="ECO:0000313" key="3">
    <source>
        <dbReference type="Proteomes" id="UP000321118"/>
    </source>
</evidence>
<evidence type="ECO:0000259" key="1">
    <source>
        <dbReference type="Pfam" id="PF26345"/>
    </source>
</evidence>
<dbReference type="RefSeq" id="WP_146925926.1">
    <property type="nucleotide sequence ID" value="NZ_BJUB01000002.1"/>
</dbReference>
<dbReference type="EMBL" id="BJUB01000002">
    <property type="protein sequence ID" value="GEK20453.1"/>
    <property type="molecule type" value="Genomic_DNA"/>
</dbReference>
<protein>
    <recommendedName>
        <fullName evidence="1">ScoMcrA-like N-terminal head domain-containing protein</fullName>
    </recommendedName>
</protein>
<dbReference type="Pfam" id="PF26345">
    <property type="entry name" value="ScoMcrA_N"/>
    <property type="match status" value="1"/>
</dbReference>
<sequence>MATFSSVSRQNVLQAIAEYDSRGSTGFLDVYGFEPFPGYAVVHEGRSYDLRAVVGVAHRFATGRLATSEEFASSTASAVAILRKRGFDVTEPAVAVRPAPVRAARAPRAPRTPVARATAVREAPSATCPTCFMTLPATGVCDECG</sequence>
<dbReference type="AlphaFoldDB" id="A0A510V0M2"/>
<comment type="caution">
    <text evidence="2">The sequence shown here is derived from an EMBL/GenBank/DDBJ whole genome shotgun (WGS) entry which is preliminary data.</text>
</comment>
<dbReference type="Proteomes" id="UP000321118">
    <property type="component" value="Unassembled WGS sequence"/>
</dbReference>
<evidence type="ECO:0000313" key="2">
    <source>
        <dbReference type="EMBL" id="GEK20453.1"/>
    </source>
</evidence>
<keyword evidence="3" id="KW-1185">Reference proteome</keyword>